<dbReference type="Proteomes" id="UP000008909">
    <property type="component" value="Unassembled WGS sequence"/>
</dbReference>
<feature type="domain" description="Calponin-homology (CH)" evidence="3">
    <location>
        <begin position="36"/>
        <end position="146"/>
    </location>
</feature>
<dbReference type="SUPFAM" id="SSF47576">
    <property type="entry name" value="Calponin-homology domain, CH-domain"/>
    <property type="match status" value="1"/>
</dbReference>
<reference key="2">
    <citation type="submission" date="2011-10" db="EMBL/GenBank/DDBJ databases">
        <title>The genome and transcriptome sequence of Clonorchis sinensis provide insights into the carcinogenic liver fluke.</title>
        <authorList>
            <person name="Wang X."/>
            <person name="Huang Y."/>
            <person name="Chen W."/>
            <person name="Liu H."/>
            <person name="Guo L."/>
            <person name="Chen Y."/>
            <person name="Luo F."/>
            <person name="Zhou W."/>
            <person name="Sun J."/>
            <person name="Mao Q."/>
            <person name="Liang P."/>
            <person name="Zhou C."/>
            <person name="Tian Y."/>
            <person name="Men J."/>
            <person name="Lv X."/>
            <person name="Huang L."/>
            <person name="Zhou J."/>
            <person name="Hu Y."/>
            <person name="Li R."/>
            <person name="Zhang F."/>
            <person name="Lei H."/>
            <person name="Li X."/>
            <person name="Hu X."/>
            <person name="Liang C."/>
            <person name="Xu J."/>
            <person name="Wu Z."/>
            <person name="Yu X."/>
        </authorList>
    </citation>
    <scope>NUCLEOTIDE SEQUENCE</scope>
    <source>
        <strain>Henan</strain>
    </source>
</reference>
<dbReference type="AlphaFoldDB" id="G7Y3W0"/>
<keyword evidence="5" id="KW-1185">Reference proteome</keyword>
<accession>G7Y3W0</accession>
<dbReference type="InterPro" id="IPR050540">
    <property type="entry name" value="F-actin_Monoox_Mical"/>
</dbReference>
<evidence type="ECO:0000313" key="4">
    <source>
        <dbReference type="EMBL" id="GAA47646.1"/>
    </source>
</evidence>
<dbReference type="InterPro" id="IPR036872">
    <property type="entry name" value="CH_dom_sf"/>
</dbReference>
<dbReference type="EMBL" id="DF142847">
    <property type="protein sequence ID" value="GAA47646.1"/>
    <property type="molecule type" value="Genomic_DNA"/>
</dbReference>
<dbReference type="Pfam" id="PF00307">
    <property type="entry name" value="CH"/>
    <property type="match status" value="1"/>
</dbReference>
<keyword evidence="2" id="KW-0175">Coiled coil</keyword>
<reference evidence="4" key="1">
    <citation type="journal article" date="2011" name="Genome Biol.">
        <title>The draft genome of the carcinogenic human liver fluke Clonorchis sinensis.</title>
        <authorList>
            <person name="Wang X."/>
            <person name="Chen W."/>
            <person name="Huang Y."/>
            <person name="Sun J."/>
            <person name="Men J."/>
            <person name="Liu H."/>
            <person name="Luo F."/>
            <person name="Guo L."/>
            <person name="Lv X."/>
            <person name="Deng C."/>
            <person name="Zhou C."/>
            <person name="Fan Y."/>
            <person name="Li X."/>
            <person name="Huang L."/>
            <person name="Hu Y."/>
            <person name="Liang C."/>
            <person name="Hu X."/>
            <person name="Xu J."/>
            <person name="Yu X."/>
        </authorList>
    </citation>
    <scope>NUCLEOTIDE SEQUENCE [LARGE SCALE GENOMIC DNA]</scope>
    <source>
        <strain evidence="4">Henan</strain>
    </source>
</reference>
<proteinExistence type="inferred from homology"/>
<dbReference type="FunFam" id="1.10.418.10:FF:000020">
    <property type="entry name" value="Cytospin-A isoform 1"/>
    <property type="match status" value="1"/>
</dbReference>
<dbReference type="Gene3D" id="1.10.418.10">
    <property type="entry name" value="Calponin-like domain"/>
    <property type="match status" value="1"/>
</dbReference>
<dbReference type="PROSITE" id="PS50021">
    <property type="entry name" value="CH"/>
    <property type="match status" value="1"/>
</dbReference>
<dbReference type="SMART" id="SM00033">
    <property type="entry name" value="CH"/>
    <property type="match status" value="1"/>
</dbReference>
<gene>
    <name evidence="4" type="ORF">CLF_100626</name>
</gene>
<evidence type="ECO:0000256" key="2">
    <source>
        <dbReference type="ARBA" id="ARBA00023054"/>
    </source>
</evidence>
<organism evidence="4 5">
    <name type="scientific">Clonorchis sinensis</name>
    <name type="common">Chinese liver fluke</name>
    <dbReference type="NCBI Taxonomy" id="79923"/>
    <lineage>
        <taxon>Eukaryota</taxon>
        <taxon>Metazoa</taxon>
        <taxon>Spiralia</taxon>
        <taxon>Lophotrochozoa</taxon>
        <taxon>Platyhelminthes</taxon>
        <taxon>Trematoda</taxon>
        <taxon>Digenea</taxon>
        <taxon>Opisthorchiida</taxon>
        <taxon>Opisthorchiata</taxon>
        <taxon>Opisthorchiidae</taxon>
        <taxon>Clonorchis</taxon>
    </lineage>
</organism>
<name>G7Y3W0_CLOSI</name>
<comment type="similarity">
    <text evidence="1">Belongs to the cytospin-A family.</text>
</comment>
<sequence length="169" mass="18565">MASSEPSSSGGSSAFSSVHHLCQDPLQELARRTQAGSKRNALLLWCQSRVSGYRGVEVTNFSSSWNNGLALCALLHTYIPSEIPWNELVTPNGLPVDKKRCFEVAFRAAERDGIQTTLHLQDMLATERPDWNAVMSYVTSIYRRYEVPLGIASHSSTTNMSSNVSGVLS</sequence>
<evidence type="ECO:0000313" key="5">
    <source>
        <dbReference type="Proteomes" id="UP000008909"/>
    </source>
</evidence>
<protein>
    <submittedName>
        <fullName evidence="4">Cytospin-A</fullName>
    </submittedName>
</protein>
<dbReference type="InterPro" id="IPR001715">
    <property type="entry name" value="CH_dom"/>
</dbReference>
<dbReference type="PANTHER" id="PTHR23167">
    <property type="entry name" value="CALPONIN HOMOLOGY DOMAIN-CONTAINING PROTEIN DDB_G0272472-RELATED"/>
    <property type="match status" value="1"/>
</dbReference>
<evidence type="ECO:0000259" key="3">
    <source>
        <dbReference type="PROSITE" id="PS50021"/>
    </source>
</evidence>
<evidence type="ECO:0000256" key="1">
    <source>
        <dbReference type="ARBA" id="ARBA00009452"/>
    </source>
</evidence>
<dbReference type="PANTHER" id="PTHR23167:SF69">
    <property type="entry name" value="FI18193P1"/>
    <property type="match status" value="1"/>
</dbReference>